<protein>
    <submittedName>
        <fullName evidence="7">Calpain-like cysteine protease</fullName>
    </submittedName>
</protein>
<keyword evidence="8" id="KW-1185">Reference proteome</keyword>
<dbReference type="PANTHER" id="PTHR10183">
    <property type="entry name" value="CALPAIN"/>
    <property type="match status" value="1"/>
</dbReference>
<dbReference type="Gene3D" id="2.60.120.380">
    <property type="match status" value="3"/>
</dbReference>
<dbReference type="PRINTS" id="PR00704">
    <property type="entry name" value="CALPAIN"/>
</dbReference>
<feature type="domain" description="C2" evidence="6">
    <location>
        <begin position="1"/>
        <end position="124"/>
    </location>
</feature>
<evidence type="ECO:0000256" key="4">
    <source>
        <dbReference type="ARBA" id="ARBA00022807"/>
    </source>
</evidence>
<accession>D3BN24</accession>
<evidence type="ECO:0000256" key="2">
    <source>
        <dbReference type="ARBA" id="ARBA00022670"/>
    </source>
</evidence>
<dbReference type="OMA" id="INNPHWI"/>
<dbReference type="PANTHER" id="PTHR10183:SF379">
    <property type="entry name" value="CALPAIN-5"/>
    <property type="match status" value="1"/>
</dbReference>
<dbReference type="InterPro" id="IPR035892">
    <property type="entry name" value="C2_domain_sf"/>
</dbReference>
<dbReference type="STRING" id="670386.D3BN24"/>
<feature type="region of interest" description="Disordered" evidence="5">
    <location>
        <begin position="1"/>
        <end position="20"/>
    </location>
</feature>
<gene>
    <name evidence="7" type="primary">cplA</name>
    <name evidence="7" type="ORF">PPL_12601</name>
</gene>
<dbReference type="Gene3D" id="2.60.40.150">
    <property type="entry name" value="C2 domain"/>
    <property type="match status" value="1"/>
</dbReference>
<name>D3BN24_HETP5</name>
<keyword evidence="4" id="KW-0788">Thiol protease</keyword>
<dbReference type="GeneID" id="31368068"/>
<dbReference type="Pfam" id="PF00168">
    <property type="entry name" value="C2"/>
    <property type="match status" value="1"/>
</dbReference>
<sequence length="640" mass="71492">MSETTTTTTTTTGSPVTGEAPAVNIKDKNIFGTVEVKIKEVKGCQTHFLFAKCELAQKKTEIKSKALSNHTFVDVFEFRVSSPNSEVEIEAWKKNLFFKDKITGRIVLPISELLGATGGEAKWYPLTTSKKTRRPRTATSPDPSAPAGTPDENAQEKDTTSEGEPNEDSPKQRTRSASVSAKKPKDPPEICLEIKFTKNEPPKEVLKGIILDGQWTTENSVGSLTSNPHWIKCVQYLLTVKNENTPLTLKLRQPEGTDQRVSFFVINYDPFYGGSKKVILDTVNDIKKVDNFICPIAATAVDCQIELEVGQYCIVPYAETFGFAGSYKLNVDSPQIANIELYPLPKDESCQWKEVTIEGLWTSQINGGGDINVLHWTKNPQYAIHLTKKARACVLLSQDDNEKSIGFYVLKQTADIGKRLVEFRDQVGKTEAFKPSCHNGCTMTLEKGDYIVIPSTYDQALEGAYHITMYTDDQEATFTTITHTWKETELIKGTWVGKSAGGSPNNGASFFNNPQFRLKLPKDRTEEVSFVVQLIQDSTLNDEGIGFIVITRESHEKPVQASTFQNEDLFTKTNNWEKRNDIACRVTIKPDQPNELTVIPSTFEKGVNRSFRIQLFSEVPIEIEEIEASEDSSSESEELT</sequence>
<evidence type="ECO:0000259" key="6">
    <source>
        <dbReference type="PROSITE" id="PS50004"/>
    </source>
</evidence>
<dbReference type="InterPro" id="IPR022683">
    <property type="entry name" value="Calpain_III"/>
</dbReference>
<evidence type="ECO:0000256" key="3">
    <source>
        <dbReference type="ARBA" id="ARBA00022801"/>
    </source>
</evidence>
<organism evidence="7 8">
    <name type="scientific">Heterostelium pallidum (strain ATCC 26659 / Pp 5 / PN500)</name>
    <name type="common">Cellular slime mold</name>
    <name type="synonym">Polysphondylium pallidum</name>
    <dbReference type="NCBI Taxonomy" id="670386"/>
    <lineage>
        <taxon>Eukaryota</taxon>
        <taxon>Amoebozoa</taxon>
        <taxon>Evosea</taxon>
        <taxon>Eumycetozoa</taxon>
        <taxon>Dictyostelia</taxon>
        <taxon>Acytosteliales</taxon>
        <taxon>Acytosteliaceae</taxon>
        <taxon>Heterostelium</taxon>
    </lineage>
</organism>
<dbReference type="InterPro" id="IPR000008">
    <property type="entry name" value="C2_dom"/>
</dbReference>
<keyword evidence="2 7" id="KW-0645">Protease</keyword>
<dbReference type="InParanoid" id="D3BN24"/>
<feature type="compositionally biased region" description="Low complexity" evidence="5">
    <location>
        <begin position="1"/>
        <end position="12"/>
    </location>
</feature>
<dbReference type="SUPFAM" id="SSF49758">
    <property type="entry name" value="Calpain large subunit, middle domain (domain III)"/>
    <property type="match status" value="3"/>
</dbReference>
<dbReference type="InterPro" id="IPR036213">
    <property type="entry name" value="Calpain_III_sf"/>
</dbReference>
<feature type="region of interest" description="Disordered" evidence="5">
    <location>
        <begin position="125"/>
        <end position="186"/>
    </location>
</feature>
<dbReference type="GO" id="GO:0004198">
    <property type="term" value="F:calcium-dependent cysteine-type endopeptidase activity"/>
    <property type="evidence" value="ECO:0007669"/>
    <property type="project" value="InterPro"/>
</dbReference>
<dbReference type="SMART" id="SM00720">
    <property type="entry name" value="calpain_III"/>
    <property type="match status" value="2"/>
</dbReference>
<dbReference type="GO" id="GO:0006508">
    <property type="term" value="P:proteolysis"/>
    <property type="evidence" value="ECO:0007669"/>
    <property type="project" value="UniProtKB-KW"/>
</dbReference>
<proteinExistence type="inferred from homology"/>
<keyword evidence="3" id="KW-0378">Hydrolase</keyword>
<dbReference type="AlphaFoldDB" id="D3BN24"/>
<evidence type="ECO:0000313" key="8">
    <source>
        <dbReference type="Proteomes" id="UP000001396"/>
    </source>
</evidence>
<dbReference type="PROSITE" id="PS50004">
    <property type="entry name" value="C2"/>
    <property type="match status" value="1"/>
</dbReference>
<dbReference type="SUPFAM" id="SSF49562">
    <property type="entry name" value="C2 domain (Calcium/lipid-binding domain, CaLB)"/>
    <property type="match status" value="1"/>
</dbReference>
<evidence type="ECO:0000313" key="7">
    <source>
        <dbReference type="EMBL" id="EFA77386.1"/>
    </source>
</evidence>
<dbReference type="Proteomes" id="UP000001396">
    <property type="component" value="Unassembled WGS sequence"/>
</dbReference>
<dbReference type="Pfam" id="PF01067">
    <property type="entry name" value="Calpain_III"/>
    <property type="match status" value="2"/>
</dbReference>
<comment type="caution">
    <text evidence="7">The sequence shown here is derived from an EMBL/GenBank/DDBJ whole genome shotgun (WGS) entry which is preliminary data.</text>
</comment>
<dbReference type="FunCoup" id="D3BN24">
    <property type="interactions" value="101"/>
</dbReference>
<comment type="similarity">
    <text evidence="1">Belongs to the peptidase C2 family.</text>
</comment>
<reference evidence="7 8" key="1">
    <citation type="journal article" date="2011" name="Genome Res.">
        <title>Phylogeny-wide analysis of social amoeba genomes highlights ancient origins for complex intercellular communication.</title>
        <authorList>
            <person name="Heidel A.J."/>
            <person name="Lawal H.M."/>
            <person name="Felder M."/>
            <person name="Schilde C."/>
            <person name="Helps N.R."/>
            <person name="Tunggal B."/>
            <person name="Rivero F."/>
            <person name="John U."/>
            <person name="Schleicher M."/>
            <person name="Eichinger L."/>
            <person name="Platzer M."/>
            <person name="Noegel A.A."/>
            <person name="Schaap P."/>
            <person name="Gloeckner G."/>
        </authorList>
    </citation>
    <scope>NUCLEOTIDE SEQUENCE [LARGE SCALE GENOMIC DNA]</scope>
    <source>
        <strain evidence="8">ATCC 26659 / Pp 5 / PN500</strain>
    </source>
</reference>
<dbReference type="EMBL" id="ADBJ01000043">
    <property type="protein sequence ID" value="EFA77386.1"/>
    <property type="molecule type" value="Genomic_DNA"/>
</dbReference>
<evidence type="ECO:0000256" key="5">
    <source>
        <dbReference type="SAM" id="MobiDB-lite"/>
    </source>
</evidence>
<dbReference type="InterPro" id="IPR022682">
    <property type="entry name" value="Calpain_domain_III"/>
</dbReference>
<dbReference type="RefSeq" id="XP_020429515.1">
    <property type="nucleotide sequence ID" value="XM_020583328.1"/>
</dbReference>
<dbReference type="InterPro" id="IPR022684">
    <property type="entry name" value="Calpain_cysteine_protease"/>
</dbReference>
<evidence type="ECO:0000256" key="1">
    <source>
        <dbReference type="ARBA" id="ARBA00007623"/>
    </source>
</evidence>